<dbReference type="PANTHER" id="PTHR46561">
    <property type="entry name" value="SERPENTINE RECEPTOR, CLASS AB (CLASS A-LIKE)-RELATED"/>
    <property type="match status" value="1"/>
</dbReference>
<dbReference type="PANTHER" id="PTHR46561:SF11">
    <property type="entry name" value="SERPENTINE RECEPTOR CLASS ALPHA_BETA-14"/>
    <property type="match status" value="1"/>
</dbReference>
<evidence type="ECO:0000313" key="6">
    <source>
        <dbReference type="EMBL" id="TKR61284.1"/>
    </source>
</evidence>
<evidence type="ECO:0000313" key="7">
    <source>
        <dbReference type="Proteomes" id="UP000298663"/>
    </source>
</evidence>
<accession>A0A4U5LYC3</accession>
<evidence type="ECO:0000256" key="1">
    <source>
        <dbReference type="ARBA" id="ARBA00004141"/>
    </source>
</evidence>
<protein>
    <recommendedName>
        <fullName evidence="8">G-protein coupled receptors family 1 profile domain-containing protein</fullName>
    </recommendedName>
</protein>
<proteinExistence type="predicted"/>
<gene>
    <name evidence="6" type="ORF">L596_028411</name>
</gene>
<keyword evidence="7" id="KW-1185">Reference proteome</keyword>
<evidence type="ECO:0000256" key="5">
    <source>
        <dbReference type="SAM" id="Phobius"/>
    </source>
</evidence>
<name>A0A4U5LYC3_STECR</name>
<reference evidence="6 7" key="2">
    <citation type="journal article" date="2019" name="G3 (Bethesda)">
        <title>Hybrid Assembly of the Genome of the Entomopathogenic Nematode Steinernema carpocapsae Identifies the X-Chromosome.</title>
        <authorList>
            <person name="Serra L."/>
            <person name="Macchietto M."/>
            <person name="Macias-Munoz A."/>
            <person name="McGill C.J."/>
            <person name="Rodriguez I.M."/>
            <person name="Rodriguez B."/>
            <person name="Murad R."/>
            <person name="Mortazavi A."/>
        </authorList>
    </citation>
    <scope>NUCLEOTIDE SEQUENCE [LARGE SCALE GENOMIC DNA]</scope>
    <source>
        <strain evidence="6 7">ALL</strain>
    </source>
</reference>
<feature type="transmembrane region" description="Helical" evidence="5">
    <location>
        <begin position="248"/>
        <end position="270"/>
    </location>
</feature>
<feature type="transmembrane region" description="Helical" evidence="5">
    <location>
        <begin position="104"/>
        <end position="126"/>
    </location>
</feature>
<keyword evidence="4 5" id="KW-0472">Membrane</keyword>
<dbReference type="InterPro" id="IPR019408">
    <property type="entry name" value="7TM_GPCR_serpentine_rcpt_Srab"/>
</dbReference>
<evidence type="ECO:0008006" key="8">
    <source>
        <dbReference type="Google" id="ProtNLM"/>
    </source>
</evidence>
<evidence type="ECO:0000256" key="3">
    <source>
        <dbReference type="ARBA" id="ARBA00022989"/>
    </source>
</evidence>
<dbReference type="OrthoDB" id="10478032at2759"/>
<dbReference type="Proteomes" id="UP000298663">
    <property type="component" value="Unassembled WGS sequence"/>
</dbReference>
<dbReference type="GO" id="GO:0016020">
    <property type="term" value="C:membrane"/>
    <property type="evidence" value="ECO:0007669"/>
    <property type="project" value="UniProtKB-SubCell"/>
</dbReference>
<dbReference type="InterPro" id="IPR053286">
    <property type="entry name" value="Nematode_rcpt-like_srab"/>
</dbReference>
<feature type="transmembrane region" description="Helical" evidence="5">
    <location>
        <begin position="187"/>
        <end position="211"/>
    </location>
</feature>
<evidence type="ECO:0000256" key="2">
    <source>
        <dbReference type="ARBA" id="ARBA00022692"/>
    </source>
</evidence>
<comment type="subcellular location">
    <subcellularLocation>
        <location evidence="1">Membrane</location>
        <topology evidence="1">Multi-pass membrane protein</topology>
    </subcellularLocation>
</comment>
<organism evidence="6 7">
    <name type="scientific">Steinernema carpocapsae</name>
    <name type="common">Entomopathogenic nematode</name>
    <dbReference type="NCBI Taxonomy" id="34508"/>
    <lineage>
        <taxon>Eukaryota</taxon>
        <taxon>Metazoa</taxon>
        <taxon>Ecdysozoa</taxon>
        <taxon>Nematoda</taxon>
        <taxon>Chromadorea</taxon>
        <taxon>Rhabditida</taxon>
        <taxon>Tylenchina</taxon>
        <taxon>Panagrolaimomorpha</taxon>
        <taxon>Strongyloidoidea</taxon>
        <taxon>Steinernematidae</taxon>
        <taxon>Steinernema</taxon>
    </lineage>
</organism>
<dbReference type="AlphaFoldDB" id="A0A4U5LYC3"/>
<feature type="transmembrane region" description="Helical" evidence="5">
    <location>
        <begin position="147"/>
        <end position="167"/>
    </location>
</feature>
<evidence type="ECO:0000256" key="4">
    <source>
        <dbReference type="ARBA" id="ARBA00023136"/>
    </source>
</evidence>
<comment type="caution">
    <text evidence="6">The sequence shown here is derived from an EMBL/GenBank/DDBJ whole genome shotgun (WGS) entry which is preliminary data.</text>
</comment>
<feature type="transmembrane region" description="Helical" evidence="5">
    <location>
        <begin position="64"/>
        <end position="84"/>
    </location>
</feature>
<keyword evidence="3 5" id="KW-1133">Transmembrane helix</keyword>
<dbReference type="EMBL" id="AZBU02000011">
    <property type="protein sequence ID" value="TKR61284.1"/>
    <property type="molecule type" value="Genomic_DNA"/>
</dbReference>
<sequence>MTSNHSLCDVAGELASSNGYKIVLIAKIFVCVIGVFVFSCYVIFKPAYLWHHVHARICAKYHLVSAFFFNMGSLGILVFNLTRSVFARNSQDPCSYLIDPSTKFWLSFIFLFLLFQQTVSLLLLAVERTVSTARISSYENCESRVHVLVIVAATSAAIFTALITTMLRTPELSVYREVEIMSSTQCFYVLLAIIVVLGIITVILAQITYLLNVKYRRSYRIEETRNTEFTNRLSAVFQIEENLSMIRIVLPVSYIHLLIVTFSVAGLLAYDLLDHDSCSNVFDATIKEAMLITPFYSIGLPSVLTWHWPGVFWRVVRVFSCQKIVKEVPLTGVTVVPVAQQREIYFAGLKNTFEAAVTKRRS</sequence>
<feature type="transmembrane region" description="Helical" evidence="5">
    <location>
        <begin position="22"/>
        <end position="44"/>
    </location>
</feature>
<keyword evidence="2 5" id="KW-0812">Transmembrane</keyword>
<reference evidence="6 7" key="1">
    <citation type="journal article" date="2015" name="Genome Biol.">
        <title>Comparative genomics of Steinernema reveals deeply conserved gene regulatory networks.</title>
        <authorList>
            <person name="Dillman A.R."/>
            <person name="Macchietto M."/>
            <person name="Porter C.F."/>
            <person name="Rogers A."/>
            <person name="Williams B."/>
            <person name="Antoshechkin I."/>
            <person name="Lee M.M."/>
            <person name="Goodwin Z."/>
            <person name="Lu X."/>
            <person name="Lewis E.E."/>
            <person name="Goodrich-Blair H."/>
            <person name="Stock S.P."/>
            <person name="Adams B.J."/>
            <person name="Sternberg P.W."/>
            <person name="Mortazavi A."/>
        </authorList>
    </citation>
    <scope>NUCLEOTIDE SEQUENCE [LARGE SCALE GENOMIC DNA]</scope>
    <source>
        <strain evidence="6 7">ALL</strain>
    </source>
</reference>
<dbReference type="Pfam" id="PF10292">
    <property type="entry name" value="7TM_GPCR_Srab"/>
    <property type="match status" value="1"/>
</dbReference>